<reference evidence="3 4" key="1">
    <citation type="submission" date="2019-04" db="EMBL/GenBank/DDBJ databases">
        <title>genome sequence of strain W3.</title>
        <authorList>
            <person name="Gao J."/>
            <person name="Sun J."/>
        </authorList>
    </citation>
    <scope>NUCLEOTIDE SEQUENCE [LARGE SCALE GENOMIC DNA]</scope>
    <source>
        <strain evidence="3 4">W3</strain>
    </source>
</reference>
<feature type="transmembrane region" description="Helical" evidence="2">
    <location>
        <begin position="296"/>
        <end position="319"/>
    </location>
</feature>
<keyword evidence="2" id="KW-0472">Membrane</keyword>
<dbReference type="RefSeq" id="WP_136538940.1">
    <property type="nucleotide sequence ID" value="NZ_STGU01000002.1"/>
</dbReference>
<dbReference type="EMBL" id="STGU01000002">
    <property type="protein sequence ID" value="THV38349.1"/>
    <property type="molecule type" value="Genomic_DNA"/>
</dbReference>
<proteinExistence type="predicted"/>
<comment type="caution">
    <text evidence="3">The sequence shown here is derived from an EMBL/GenBank/DDBJ whole genome shotgun (WGS) entry which is preliminary data.</text>
</comment>
<evidence type="ECO:0000313" key="4">
    <source>
        <dbReference type="Proteomes" id="UP000307378"/>
    </source>
</evidence>
<feature type="transmembrane region" description="Helical" evidence="2">
    <location>
        <begin position="264"/>
        <end position="284"/>
    </location>
</feature>
<feature type="coiled-coil region" evidence="1">
    <location>
        <begin position="154"/>
        <end position="225"/>
    </location>
</feature>
<name>A0A4S8QBE2_9HYPH</name>
<evidence type="ECO:0000313" key="3">
    <source>
        <dbReference type="EMBL" id="THV38349.1"/>
    </source>
</evidence>
<dbReference type="AlphaFoldDB" id="A0A4S8QBE2"/>
<keyword evidence="2" id="KW-0812">Transmembrane</keyword>
<accession>A0A4S8QBE2</accession>
<organism evidence="3 4">
    <name type="scientific">Rhizobium rosettiformans W3</name>
    <dbReference type="NCBI Taxonomy" id="538378"/>
    <lineage>
        <taxon>Bacteria</taxon>
        <taxon>Pseudomonadati</taxon>
        <taxon>Pseudomonadota</taxon>
        <taxon>Alphaproteobacteria</taxon>
        <taxon>Hyphomicrobiales</taxon>
        <taxon>Rhizobiaceae</taxon>
        <taxon>Rhizobium/Agrobacterium group</taxon>
        <taxon>Rhizobium</taxon>
    </lineage>
</organism>
<keyword evidence="2" id="KW-1133">Transmembrane helix</keyword>
<evidence type="ECO:0000256" key="2">
    <source>
        <dbReference type="SAM" id="Phobius"/>
    </source>
</evidence>
<gene>
    <name evidence="3" type="ORF">FAA86_06060</name>
</gene>
<protein>
    <submittedName>
        <fullName evidence="3">Uncharacterized protein</fullName>
    </submittedName>
</protein>
<evidence type="ECO:0000256" key="1">
    <source>
        <dbReference type="SAM" id="Coils"/>
    </source>
</evidence>
<sequence length="427" mass="47624">MPEYKLKVDRLNDKEVWNFFRRAAELLDIPSVTIAIAGSAGGTAITLADAEEVGKLSFDHDSYMLFSASLSGSQFSISLSRGASDDTPFGFDNLRINNAQRDYNSGVDPYAEETLLQLGRLVSQTFVPTLASASGLYRDPATFKAIMQSHQRMLERMQKTITAVGEEAASARAKLEDEYWQKSSALLKENEKRRKELDTEVERIKARLAEDERHLEERKKALDDRDNTHARRALHSTLKQRLAEHAAKFELTDDTKGRRRPIHIAVWIAATSLVALIVFNSWALQDAFGGATSATASVIMLLKPVGLTVALLGLVSWYLRWMNRWFERHADAEFQLKQFELDIDRASWVVETALEWRFSQNSAIPQHLLDNISRNLFSKGEKDEAADMHPADYLASALIGKASSVRLSVPGGEVELGPKALSGAGKS</sequence>
<dbReference type="Proteomes" id="UP000307378">
    <property type="component" value="Unassembled WGS sequence"/>
</dbReference>
<keyword evidence="1" id="KW-0175">Coiled coil</keyword>